<dbReference type="FunFam" id="3.40.50.11540:FF:000001">
    <property type="entry name" value="NADH dehydrogenase [ubiquinone] flavoprotein 1, mitochondrial"/>
    <property type="match status" value="1"/>
</dbReference>
<name>A0A7C5X3V4_9AQUI</name>
<dbReference type="InterPro" id="IPR019554">
    <property type="entry name" value="Soluble_ligand-bd"/>
</dbReference>
<keyword evidence="2" id="KW-0004">4Fe-4S</keyword>
<dbReference type="GO" id="GO:0010181">
    <property type="term" value="F:FMN binding"/>
    <property type="evidence" value="ECO:0007669"/>
    <property type="project" value="InterPro"/>
</dbReference>
<evidence type="ECO:0000259" key="6">
    <source>
        <dbReference type="SMART" id="SM00928"/>
    </source>
</evidence>
<dbReference type="InterPro" id="IPR037225">
    <property type="entry name" value="Nuo51_FMN-bd_sf"/>
</dbReference>
<protein>
    <submittedName>
        <fullName evidence="7">NADH-quinone oxidoreductase subunit NuoF</fullName>
    </submittedName>
</protein>
<dbReference type="PROSITE" id="PS00645">
    <property type="entry name" value="COMPLEX1_51K_2"/>
    <property type="match status" value="1"/>
</dbReference>
<dbReference type="InterPro" id="IPR011538">
    <property type="entry name" value="Nuo51_FMN-bd"/>
</dbReference>
<dbReference type="Pfam" id="PF01512">
    <property type="entry name" value="Complex1_51K"/>
    <property type="match status" value="1"/>
</dbReference>
<dbReference type="PANTHER" id="PTHR43578">
    <property type="entry name" value="NADH-QUINONE OXIDOREDUCTASE SUBUNIT F"/>
    <property type="match status" value="1"/>
</dbReference>
<accession>A0A7C5X3V4</accession>
<evidence type="ECO:0000256" key="5">
    <source>
        <dbReference type="ARBA" id="ARBA00023014"/>
    </source>
</evidence>
<dbReference type="InterPro" id="IPR001949">
    <property type="entry name" value="NADH-UbQ_OxRdtase_51kDa_CS"/>
</dbReference>
<gene>
    <name evidence="7" type="primary">nuoF</name>
    <name evidence="7" type="ORF">ENN04_05380</name>
</gene>
<dbReference type="Gene3D" id="1.20.1440.230">
    <property type="entry name" value="NADH-ubiquinone oxidoreductase 51kDa subunit, iron-sulphur binding domain"/>
    <property type="match status" value="1"/>
</dbReference>
<dbReference type="SMART" id="SM00928">
    <property type="entry name" value="NADH_4Fe-4S"/>
    <property type="match status" value="1"/>
</dbReference>
<evidence type="ECO:0000313" key="7">
    <source>
        <dbReference type="EMBL" id="HHO74056.1"/>
    </source>
</evidence>
<dbReference type="GO" id="GO:0046872">
    <property type="term" value="F:metal ion binding"/>
    <property type="evidence" value="ECO:0007669"/>
    <property type="project" value="UniProtKB-KW"/>
</dbReference>
<dbReference type="InterPro" id="IPR019575">
    <property type="entry name" value="Nuop51_4Fe4S-bd"/>
</dbReference>
<dbReference type="SUPFAM" id="SSF142019">
    <property type="entry name" value="Nqo1 FMN-binding domain-like"/>
    <property type="match status" value="1"/>
</dbReference>
<sequence length="429" mass="47698">MRSYPNILNIYAETTLNLLLKRAKKPKVHTIEDYLKDGGYQALEKALNMNPEEIIEWVDKSQLRGRGGAGFPTGKKWKFAVQNPAPRYLICNADESEPGTFKDRILIERDPHLLIEGIIISAYAIGANQAFIYIRGEYPAGYYILRNAIEEAKAKGFLGKNILGSGFDLEIYVARGAGAYICGEESALIESLEGKRGFPRIKPPYPVQYGLFGRPTVVNNVETLCNIPLIVGMGWEEYRYIGPSDYPGPKLFPVSGKVKKPGVYELPMNTTLREVVYKYAGGTLGNKKVKAVFSGALDCFSAEELDTPMDYSPFGFGGTGTVIVLTEEDDIVKACLDIAEFYAHESCGQCTPCRVGTHEQAHLLKKLIEGDATLEDWEGFQFVNKHIQPTSICGLGAVAGRLIRQTMQKFPEEWERYVDKIKEVAYGTS</sequence>
<dbReference type="GO" id="GO:0008137">
    <property type="term" value="F:NADH dehydrogenase (ubiquinone) activity"/>
    <property type="evidence" value="ECO:0007669"/>
    <property type="project" value="InterPro"/>
</dbReference>
<evidence type="ECO:0000256" key="4">
    <source>
        <dbReference type="ARBA" id="ARBA00023004"/>
    </source>
</evidence>
<keyword evidence="3" id="KW-0479">Metal-binding</keyword>
<dbReference type="InterPro" id="IPR037207">
    <property type="entry name" value="Nuop51_4Fe4S-bd_sf"/>
</dbReference>
<proteinExistence type="inferred from homology"/>
<organism evidence="7">
    <name type="scientific">Thermocrinis ruber</name>
    <dbReference type="NCBI Taxonomy" id="75906"/>
    <lineage>
        <taxon>Bacteria</taxon>
        <taxon>Pseudomonadati</taxon>
        <taxon>Aquificota</taxon>
        <taxon>Aquificia</taxon>
        <taxon>Aquificales</taxon>
        <taxon>Aquificaceae</taxon>
        <taxon>Thermocrinis</taxon>
    </lineage>
</organism>
<dbReference type="GO" id="GO:0051539">
    <property type="term" value="F:4 iron, 4 sulfur cluster binding"/>
    <property type="evidence" value="ECO:0007669"/>
    <property type="project" value="UniProtKB-KW"/>
</dbReference>
<dbReference type="SUPFAM" id="SSF142984">
    <property type="entry name" value="Nqo1 middle domain-like"/>
    <property type="match status" value="1"/>
</dbReference>
<dbReference type="Gene3D" id="3.40.50.11540">
    <property type="entry name" value="NADH-ubiquinone oxidoreductase 51kDa subunit"/>
    <property type="match status" value="1"/>
</dbReference>
<dbReference type="AlphaFoldDB" id="A0A7C5X3V4"/>
<reference evidence="7" key="1">
    <citation type="journal article" date="2020" name="mSystems">
        <title>Genome- and Community-Level Interaction Insights into Carbon Utilization and Element Cycling Functions of Hydrothermarchaeota in Hydrothermal Sediment.</title>
        <authorList>
            <person name="Zhou Z."/>
            <person name="Liu Y."/>
            <person name="Xu W."/>
            <person name="Pan J."/>
            <person name="Luo Z.H."/>
            <person name="Li M."/>
        </authorList>
    </citation>
    <scope>NUCLEOTIDE SEQUENCE [LARGE SCALE GENOMIC DNA]</scope>
    <source>
        <strain evidence="7">SpSt-114</strain>
    </source>
</reference>
<keyword evidence="5" id="KW-0411">Iron-sulfur</keyword>
<comment type="caution">
    <text evidence="7">The sequence shown here is derived from an EMBL/GenBank/DDBJ whole genome shotgun (WGS) entry which is preliminary data.</text>
</comment>
<dbReference type="PANTHER" id="PTHR43578:SF3">
    <property type="entry name" value="NADH-QUINONE OXIDOREDUCTASE SUBUNIT F"/>
    <property type="match status" value="1"/>
</dbReference>
<feature type="domain" description="NADH-ubiquinone oxidoreductase 51kDa subunit iron-sulphur binding" evidence="6">
    <location>
        <begin position="332"/>
        <end position="377"/>
    </location>
</feature>
<evidence type="ECO:0000256" key="1">
    <source>
        <dbReference type="ARBA" id="ARBA00007523"/>
    </source>
</evidence>
<evidence type="ECO:0000256" key="3">
    <source>
        <dbReference type="ARBA" id="ARBA00022723"/>
    </source>
</evidence>
<dbReference type="EMBL" id="DSAC01000067">
    <property type="protein sequence ID" value="HHO74056.1"/>
    <property type="molecule type" value="Genomic_DNA"/>
</dbReference>
<evidence type="ECO:0000256" key="2">
    <source>
        <dbReference type="ARBA" id="ARBA00022485"/>
    </source>
</evidence>
<dbReference type="NCBIfam" id="NF010120">
    <property type="entry name" value="PRK13596.1"/>
    <property type="match status" value="1"/>
</dbReference>
<dbReference type="Pfam" id="PF10589">
    <property type="entry name" value="NADH_4Fe-4S"/>
    <property type="match status" value="1"/>
</dbReference>
<keyword evidence="4" id="KW-0408">Iron</keyword>
<dbReference type="Gene3D" id="3.10.20.600">
    <property type="match status" value="1"/>
</dbReference>
<comment type="similarity">
    <text evidence="1">Belongs to the complex I 51 kDa subunit family.</text>
</comment>
<dbReference type="Gene3D" id="6.10.250.1450">
    <property type="match status" value="1"/>
</dbReference>
<dbReference type="SUPFAM" id="SSF140490">
    <property type="entry name" value="Nqo1C-terminal domain-like"/>
    <property type="match status" value="1"/>
</dbReference>
<dbReference type="PROSITE" id="PS00644">
    <property type="entry name" value="COMPLEX1_51K_1"/>
    <property type="match status" value="1"/>
</dbReference>
<dbReference type="Pfam" id="PF10531">
    <property type="entry name" value="SLBB"/>
    <property type="match status" value="1"/>
</dbReference>